<dbReference type="InterPro" id="IPR025324">
    <property type="entry name" value="DUF4230"/>
</dbReference>
<gene>
    <name evidence="2" type="ORF">CYJ41_05695</name>
</gene>
<keyword evidence="1" id="KW-1133">Transmembrane helix</keyword>
<organism evidence="2 3">
    <name type="scientific">Campylobacter ureolyticus</name>
    <dbReference type="NCBI Taxonomy" id="827"/>
    <lineage>
        <taxon>Bacteria</taxon>
        <taxon>Pseudomonadati</taxon>
        <taxon>Campylobacterota</taxon>
        <taxon>Epsilonproteobacteria</taxon>
        <taxon>Campylobacterales</taxon>
        <taxon>Campylobacteraceae</taxon>
        <taxon>Campylobacter</taxon>
    </lineage>
</organism>
<evidence type="ECO:0000256" key="1">
    <source>
        <dbReference type="SAM" id="Phobius"/>
    </source>
</evidence>
<dbReference type="Pfam" id="PF14014">
    <property type="entry name" value="DUF4230"/>
    <property type="match status" value="1"/>
</dbReference>
<name>A0A2I1N971_9BACT</name>
<dbReference type="RefSeq" id="WP_101637340.1">
    <property type="nucleotide sequence ID" value="NZ_PKHU01000005.1"/>
</dbReference>
<reference evidence="2 3" key="1">
    <citation type="submission" date="2017-12" db="EMBL/GenBank/DDBJ databases">
        <title>Phylogenetic diversity of female urinary microbiome.</title>
        <authorList>
            <person name="Thomas-White K."/>
            <person name="Wolfe A.J."/>
        </authorList>
    </citation>
    <scope>NUCLEOTIDE SEQUENCE [LARGE SCALE GENOMIC DNA]</scope>
    <source>
        <strain evidence="2 3">UMB0112</strain>
    </source>
</reference>
<keyword evidence="1" id="KW-0472">Membrane</keyword>
<dbReference type="Proteomes" id="UP000234639">
    <property type="component" value="Unassembled WGS sequence"/>
</dbReference>
<accession>A0A2I1N971</accession>
<comment type="caution">
    <text evidence="2">The sequence shown here is derived from an EMBL/GenBank/DDBJ whole genome shotgun (WGS) entry which is preliminary data.</text>
</comment>
<dbReference type="EMBL" id="PKHU01000005">
    <property type="protein sequence ID" value="PKZ28927.1"/>
    <property type="molecule type" value="Genomic_DNA"/>
</dbReference>
<proteinExistence type="predicted"/>
<evidence type="ECO:0000313" key="3">
    <source>
        <dbReference type="Proteomes" id="UP000234639"/>
    </source>
</evidence>
<feature type="transmembrane region" description="Helical" evidence="1">
    <location>
        <begin position="6"/>
        <end position="22"/>
    </location>
</feature>
<protein>
    <recommendedName>
        <fullName evidence="4">DUF4230 domain-containing protein</fullName>
    </recommendedName>
</protein>
<sequence length="242" mass="27617">MDFLTLMIILVLGIVIFILFKQNKKLKKVNEKPSVDISTEIIKLKSVGELNVFKIYSKEIVTKKNSPFSGLWDSVLGWTMTKKQIAVIFEFEIDFIYDLKSKDFKIENLGNNDFKVIMPPCKYKFSITDMKIYDEKNSKFMPFLLPDSLNSLFGPSFDESEKNKLIGEAKDEIKNMSVQIINDLGSKIHSSATDTIKTLAKSFGAGNVSLEFTDKNIEKVDVKDSNIELGNELKQKFIIDKK</sequence>
<dbReference type="AlphaFoldDB" id="A0A2I1N971"/>
<evidence type="ECO:0008006" key="4">
    <source>
        <dbReference type="Google" id="ProtNLM"/>
    </source>
</evidence>
<keyword evidence="1" id="KW-0812">Transmembrane</keyword>
<evidence type="ECO:0000313" key="2">
    <source>
        <dbReference type="EMBL" id="PKZ28927.1"/>
    </source>
</evidence>